<evidence type="ECO:0000313" key="2">
    <source>
        <dbReference type="Proteomes" id="UP000044841"/>
    </source>
</evidence>
<evidence type="ECO:0000313" key="1">
    <source>
        <dbReference type="EMBL" id="CUA75770.1"/>
    </source>
</evidence>
<proteinExistence type="predicted"/>
<accession>A0A0K6GBC6</accession>
<dbReference type="Proteomes" id="UP000044841">
    <property type="component" value="Unassembled WGS sequence"/>
</dbReference>
<protein>
    <submittedName>
        <fullName evidence="1">Uncharacterized protein</fullName>
    </submittedName>
</protein>
<gene>
    <name evidence="1" type="ORF">RSOLAG22IIIB_11988</name>
</gene>
<sequence>MSTPSIDSDLVVQPATSQESSMELKEAIEFIKNAELVSVDDLKEVIDFIKNADIGSPNDPGEVDIVEVSKEKHNSDIAGASARFLCAMINIPKINQNDVLESLLFSQLVASGKTSAYEDTPKWYEYFLSALAKLGWTNTHLGFKEASLSNINVSVSQVVLDFLKVVGGVKGATRLVDTMKQLPASDHLPMVFNHSSVKDGKSNFQLSTVELVGENIALVGGAFHFDSNLTIDQVLFAEFSSSNAHFFQSQFTSILNVELYAKLRKAIKKRLVGYDRKYIGKEHLAKEVNN</sequence>
<dbReference type="EMBL" id="CYGV01001609">
    <property type="protein sequence ID" value="CUA75770.1"/>
    <property type="molecule type" value="Genomic_DNA"/>
</dbReference>
<dbReference type="AlphaFoldDB" id="A0A0K6GBC6"/>
<organism evidence="1 2">
    <name type="scientific">Rhizoctonia solani</name>
    <dbReference type="NCBI Taxonomy" id="456999"/>
    <lineage>
        <taxon>Eukaryota</taxon>
        <taxon>Fungi</taxon>
        <taxon>Dikarya</taxon>
        <taxon>Basidiomycota</taxon>
        <taxon>Agaricomycotina</taxon>
        <taxon>Agaricomycetes</taxon>
        <taxon>Cantharellales</taxon>
        <taxon>Ceratobasidiaceae</taxon>
        <taxon>Rhizoctonia</taxon>
    </lineage>
</organism>
<reference evidence="1 2" key="1">
    <citation type="submission" date="2015-07" db="EMBL/GenBank/DDBJ databases">
        <authorList>
            <person name="Noorani M."/>
        </authorList>
    </citation>
    <scope>NUCLEOTIDE SEQUENCE [LARGE SCALE GENOMIC DNA]</scope>
    <source>
        <strain evidence="1">BBA 69670</strain>
    </source>
</reference>
<name>A0A0K6GBC6_9AGAM</name>
<keyword evidence="2" id="KW-1185">Reference proteome</keyword>